<comment type="caution">
    <text evidence="4">The sequence shown here is derived from an EMBL/GenBank/DDBJ whole genome shotgun (WGS) entry which is preliminary data.</text>
</comment>
<dbReference type="Pfam" id="PF01135">
    <property type="entry name" value="PCMT"/>
    <property type="match status" value="1"/>
</dbReference>
<evidence type="ECO:0000256" key="1">
    <source>
        <dbReference type="ARBA" id="ARBA00005369"/>
    </source>
</evidence>
<proteinExistence type="inferred from homology"/>
<dbReference type="GO" id="GO:0005737">
    <property type="term" value="C:cytoplasm"/>
    <property type="evidence" value="ECO:0007669"/>
    <property type="project" value="TreeGrafter"/>
</dbReference>
<dbReference type="InterPro" id="IPR000682">
    <property type="entry name" value="PCMT"/>
</dbReference>
<dbReference type="RefSeq" id="WP_153234929.1">
    <property type="nucleotide sequence ID" value="NZ_WINI01000006.1"/>
</dbReference>
<dbReference type="SUPFAM" id="SSF53335">
    <property type="entry name" value="S-adenosyl-L-methionine-dependent methyltransferases"/>
    <property type="match status" value="1"/>
</dbReference>
<dbReference type="PANTHER" id="PTHR11579:SF18">
    <property type="entry name" value="PROTEIN-L-ISOASPARTATE O-METHYLTRANSFERASE"/>
    <property type="match status" value="1"/>
</dbReference>
<evidence type="ECO:0000313" key="5">
    <source>
        <dbReference type="Proteomes" id="UP000451565"/>
    </source>
</evidence>
<dbReference type="AlphaFoldDB" id="A0A843YUW8"/>
<dbReference type="Gene3D" id="3.40.50.150">
    <property type="entry name" value="Vaccinia Virus protein VP39"/>
    <property type="match status" value="1"/>
</dbReference>
<comment type="similarity">
    <text evidence="1">Belongs to the methyltransferase superfamily. L-isoaspartyl/D-aspartyl protein methyltransferase family.</text>
</comment>
<protein>
    <recommendedName>
        <fullName evidence="2">Protein-L-isoaspartate O-methyltransferase</fullName>
    </recommendedName>
    <alternativeName>
        <fullName evidence="3">Protein L-isoaspartyl methyltransferase</fullName>
    </alternativeName>
</protein>
<dbReference type="OrthoDB" id="9810066at2"/>
<dbReference type="EMBL" id="WINI01000006">
    <property type="protein sequence ID" value="MQR01298.1"/>
    <property type="molecule type" value="Genomic_DNA"/>
</dbReference>
<keyword evidence="4" id="KW-0489">Methyltransferase</keyword>
<name>A0A843YUW8_9BURK</name>
<accession>A0A843YUW8</accession>
<dbReference type="GO" id="GO:0004719">
    <property type="term" value="F:protein-L-isoaspartate (D-aspartate) O-methyltransferase activity"/>
    <property type="evidence" value="ECO:0007669"/>
    <property type="project" value="InterPro"/>
</dbReference>
<keyword evidence="4" id="KW-0808">Transferase</keyword>
<gene>
    <name evidence="4" type="ORF">GEV47_11490</name>
</gene>
<dbReference type="Proteomes" id="UP000451565">
    <property type="component" value="Unassembled WGS sequence"/>
</dbReference>
<evidence type="ECO:0000313" key="4">
    <source>
        <dbReference type="EMBL" id="MQR01298.1"/>
    </source>
</evidence>
<dbReference type="GO" id="GO:0032259">
    <property type="term" value="P:methylation"/>
    <property type="evidence" value="ECO:0007669"/>
    <property type="project" value="UniProtKB-KW"/>
</dbReference>
<dbReference type="InterPro" id="IPR029063">
    <property type="entry name" value="SAM-dependent_MTases_sf"/>
</dbReference>
<dbReference type="PANTHER" id="PTHR11579">
    <property type="entry name" value="PROTEIN-L-ISOASPARTATE O-METHYLTRANSFERASE"/>
    <property type="match status" value="1"/>
</dbReference>
<organism evidence="4 5">
    <name type="scientific">Glaciimonas soli</name>
    <dbReference type="NCBI Taxonomy" id="2590999"/>
    <lineage>
        <taxon>Bacteria</taxon>
        <taxon>Pseudomonadati</taxon>
        <taxon>Pseudomonadota</taxon>
        <taxon>Betaproteobacteria</taxon>
        <taxon>Burkholderiales</taxon>
        <taxon>Oxalobacteraceae</taxon>
        <taxon>Glaciimonas</taxon>
    </lineage>
</organism>
<sequence>MNNEQVEQAIEQTRFNMIEQQIRPWNVLDLDVLELLTVVKREAFVPAAYKSLAFMDTEIPLSDKEVMLSPKVEARLLQEAAVKKHENVLEIGAGSGYMAALLSHKARHVVTVEIDPALKAMAEKNLQAYGISNVEVVEGNGAQGWTAGKDIKDAAYDVIVISGSLSSLPETFKQQLKVGGRIIAIIGEAPVMTAQKITRTSEATYETLNLFETSATPLREAAVHSHFKF</sequence>
<evidence type="ECO:0000256" key="2">
    <source>
        <dbReference type="ARBA" id="ARBA00013346"/>
    </source>
</evidence>
<keyword evidence="5" id="KW-1185">Reference proteome</keyword>
<dbReference type="CDD" id="cd02440">
    <property type="entry name" value="AdoMet_MTases"/>
    <property type="match status" value="1"/>
</dbReference>
<evidence type="ECO:0000256" key="3">
    <source>
        <dbReference type="ARBA" id="ARBA00030757"/>
    </source>
</evidence>
<reference evidence="4 5" key="1">
    <citation type="submission" date="2019-10" db="EMBL/GenBank/DDBJ databases">
        <title>Glaciimonas soli sp. nov., a psychrophilic bacterium isolated from the forest soil of a high elevation mountain in Taiwan.</title>
        <authorList>
            <person name="Wang L.-T."/>
            <person name="Shieh W.Y."/>
        </authorList>
    </citation>
    <scope>NUCLEOTIDE SEQUENCE [LARGE SCALE GENOMIC DNA]</scope>
    <source>
        <strain evidence="4 5">GS1</strain>
    </source>
</reference>